<dbReference type="EMBL" id="NIDF01000016">
    <property type="protein sequence ID" value="TYJ57120.1"/>
    <property type="molecule type" value="Genomic_DNA"/>
</dbReference>
<reference evidence="2 3" key="1">
    <citation type="submission" date="2017-05" db="EMBL/GenBank/DDBJ databases">
        <title>The Genome Sequence of Tsuchiyaea wingfieldii DSM 27421.</title>
        <authorList>
            <person name="Cuomo C."/>
            <person name="Passer A."/>
            <person name="Billmyre B."/>
            <person name="Heitman J."/>
        </authorList>
    </citation>
    <scope>NUCLEOTIDE SEQUENCE [LARGE SCALE GENOMIC DNA]</scope>
    <source>
        <strain evidence="2 3">DSM 27421</strain>
    </source>
</reference>
<name>A0A5D3B4L6_9TREE</name>
<feature type="region of interest" description="Disordered" evidence="1">
    <location>
        <begin position="1"/>
        <end position="73"/>
    </location>
</feature>
<proteinExistence type="predicted"/>
<feature type="region of interest" description="Disordered" evidence="1">
    <location>
        <begin position="292"/>
        <end position="365"/>
    </location>
</feature>
<comment type="caution">
    <text evidence="2">The sequence shown here is derived from an EMBL/GenBank/DDBJ whole genome shotgun (WGS) entry which is preliminary data.</text>
</comment>
<dbReference type="Proteomes" id="UP000322245">
    <property type="component" value="Unassembled WGS sequence"/>
</dbReference>
<protein>
    <submittedName>
        <fullName evidence="2">Uncharacterized protein</fullName>
    </submittedName>
</protein>
<feature type="compositionally biased region" description="Polar residues" evidence="1">
    <location>
        <begin position="48"/>
        <end position="62"/>
    </location>
</feature>
<keyword evidence="3" id="KW-1185">Reference proteome</keyword>
<feature type="compositionally biased region" description="Basic and acidic residues" evidence="1">
    <location>
        <begin position="63"/>
        <end position="72"/>
    </location>
</feature>
<evidence type="ECO:0000313" key="3">
    <source>
        <dbReference type="Proteomes" id="UP000322245"/>
    </source>
</evidence>
<evidence type="ECO:0000256" key="1">
    <source>
        <dbReference type="SAM" id="MobiDB-lite"/>
    </source>
</evidence>
<accession>A0A5D3B4L6</accession>
<feature type="compositionally biased region" description="Pro residues" evidence="1">
    <location>
        <begin position="347"/>
        <end position="357"/>
    </location>
</feature>
<organism evidence="2 3">
    <name type="scientific">Cryptococcus floricola</name>
    <dbReference type="NCBI Taxonomy" id="2591691"/>
    <lineage>
        <taxon>Eukaryota</taxon>
        <taxon>Fungi</taxon>
        <taxon>Dikarya</taxon>
        <taxon>Basidiomycota</taxon>
        <taxon>Agaricomycotina</taxon>
        <taxon>Tremellomycetes</taxon>
        <taxon>Tremellales</taxon>
        <taxon>Cryptococcaceae</taxon>
        <taxon>Cryptococcus</taxon>
    </lineage>
</organism>
<dbReference type="AlphaFoldDB" id="A0A5D3B4L6"/>
<feature type="compositionally biased region" description="Acidic residues" evidence="1">
    <location>
        <begin position="311"/>
        <end position="323"/>
    </location>
</feature>
<gene>
    <name evidence="2" type="ORF">B9479_002221</name>
</gene>
<evidence type="ECO:0000313" key="2">
    <source>
        <dbReference type="EMBL" id="TYJ57120.1"/>
    </source>
</evidence>
<sequence>MPPTDIRIQPPLPQDTPTPRVRPSRPGFALPFAQTPQPQAARVFSPHHTPTQSKPHPAQSTSKGKEKERPQETVEYTILPAVGDGKIEPVPPALYCPIWKVDERMRGRKVRLVGQVLHHNVKKATIILTAQPEGLCRKCPTIVVNISIPLLAPSPSQPPPRPTTAQLHHITPGYTSLATRSEQRAAVFNTDQPPHPSSALLQSEVEREGLVGREMVRFVRGDWVGVVGWLEDGRDLVRKIRTFGAYAPPPPVVCEAIHITNARPPPKSRLPQAGVGGGTGIVRVMSEIDTRWQEAPSSPGEEAKESTGDGADAEEGEGPEEEENARRLKDKHRKERTPTIKRQSTSPSPPHLSPRTPPEISRADGFEVRILLPGESANYEDYEFDVTPKPRGKKVKVGARA</sequence>